<dbReference type="RefSeq" id="WP_113744028.1">
    <property type="nucleotide sequence ID" value="NZ_UAPU01000007.1"/>
</dbReference>
<dbReference type="OrthoDB" id="6196468at2"/>
<name>A0A2X0V625_9GAMM</name>
<keyword evidence="2" id="KW-1185">Reference proteome</keyword>
<dbReference type="Pfam" id="PF04074">
    <property type="entry name" value="DUF386"/>
    <property type="match status" value="1"/>
</dbReference>
<accession>A0A2X0V625</accession>
<dbReference type="SUPFAM" id="SSF51197">
    <property type="entry name" value="Clavaminate synthase-like"/>
    <property type="match status" value="1"/>
</dbReference>
<sequence>MIYGHIANKDDAFLPPPVKKALHFLRNTDLLKLNAGEVEIVGREIYAQIIDMQTKDKDLCPLESHRRYIDIQYLASGREKIGFAPDLGTAQPLKSHLPARDIIFYQSVEHEGIIEMTPGSYAMFFPYDIHRPGINFEENVPLDIRKVVVKVDINLLNFI</sequence>
<dbReference type="Proteomes" id="UP000250086">
    <property type="component" value="Unassembled WGS sequence"/>
</dbReference>
<reference evidence="1 2" key="1">
    <citation type="submission" date="2018-06" db="EMBL/GenBank/DDBJ databases">
        <authorList>
            <consortium name="Pathogen Informatics"/>
            <person name="Doyle S."/>
        </authorList>
    </citation>
    <scope>NUCLEOTIDE SEQUENCE [LARGE SCALE GENOMIC DNA]</scope>
    <source>
        <strain evidence="1 2">NCTC13093</strain>
    </source>
</reference>
<dbReference type="Gene3D" id="2.60.120.370">
    <property type="entry name" value="YhcH/YjgK/YiaL"/>
    <property type="match status" value="1"/>
</dbReference>
<proteinExistence type="predicted"/>
<dbReference type="InterPro" id="IPR004375">
    <property type="entry name" value="NanQ/TabA/YiaL"/>
</dbReference>
<dbReference type="GO" id="GO:0005829">
    <property type="term" value="C:cytosol"/>
    <property type="evidence" value="ECO:0007669"/>
    <property type="project" value="TreeGrafter"/>
</dbReference>
<organism evidence="1 2">
    <name type="scientific">Anaerobiospirillum thomasii</name>
    <dbReference type="NCBI Taxonomy" id="179995"/>
    <lineage>
        <taxon>Bacteria</taxon>
        <taxon>Pseudomonadati</taxon>
        <taxon>Pseudomonadota</taxon>
        <taxon>Gammaproteobacteria</taxon>
        <taxon>Aeromonadales</taxon>
        <taxon>Succinivibrionaceae</taxon>
        <taxon>Anaerobiospirillum</taxon>
    </lineage>
</organism>
<dbReference type="EMBL" id="UAPV01000001">
    <property type="protein sequence ID" value="SPT69899.1"/>
    <property type="molecule type" value="Genomic_DNA"/>
</dbReference>
<dbReference type="AlphaFoldDB" id="A0A2X0V625"/>
<evidence type="ECO:0000313" key="1">
    <source>
        <dbReference type="EMBL" id="SPT69899.1"/>
    </source>
</evidence>
<protein>
    <submittedName>
        <fullName evidence="1">Toxin-antitoxin biofilm protein TabA</fullName>
    </submittedName>
</protein>
<dbReference type="InterPro" id="IPR037012">
    <property type="entry name" value="NanQ/TabA/YiaL_sf"/>
</dbReference>
<dbReference type="NCBIfam" id="TIGR00022">
    <property type="entry name" value="YhcH/YjgK/YiaL family protein"/>
    <property type="match status" value="1"/>
</dbReference>
<dbReference type="PANTHER" id="PTHR34986:SF1">
    <property type="entry name" value="PROTEIN YIAL"/>
    <property type="match status" value="1"/>
</dbReference>
<dbReference type="PANTHER" id="PTHR34986">
    <property type="entry name" value="EVOLVED BETA-GALACTOSIDASE SUBUNIT BETA"/>
    <property type="match status" value="1"/>
</dbReference>
<gene>
    <name evidence="1" type="primary">tabA</name>
    <name evidence="1" type="ORF">NCTC13093_01290</name>
</gene>
<evidence type="ECO:0000313" key="2">
    <source>
        <dbReference type="Proteomes" id="UP000250086"/>
    </source>
</evidence>